<feature type="region of interest" description="Disordered" evidence="1">
    <location>
        <begin position="85"/>
        <end position="199"/>
    </location>
</feature>
<protein>
    <submittedName>
        <fullName evidence="2">Uncharacterized protein</fullName>
    </submittedName>
</protein>
<accession>B9G7M0</accession>
<feature type="compositionally biased region" description="Pro residues" evidence="1">
    <location>
        <begin position="56"/>
        <end position="67"/>
    </location>
</feature>
<proteinExistence type="predicted"/>
<gene>
    <name evidence="2" type="ORF">OsJ_30793</name>
</gene>
<feature type="compositionally biased region" description="Low complexity" evidence="1">
    <location>
        <begin position="138"/>
        <end position="149"/>
    </location>
</feature>
<feature type="compositionally biased region" description="Low complexity" evidence="1">
    <location>
        <begin position="29"/>
        <end position="49"/>
    </location>
</feature>
<feature type="region of interest" description="Disordered" evidence="1">
    <location>
        <begin position="1"/>
        <end position="69"/>
    </location>
</feature>
<sequence length="199" mass="20397">MPRELGAGSRVGSGTSSLGAPPITSKTLAPYPAAPMASASAGGMAANAPDWRSTKPLPPRLPHPPPSQAVAVAGHAIADYAAGLSSRRHRAATAGSGVEDGRLPLPQAVAVAGRRRRRPRPPLPQSVAIAGYRRKPEPIAARRPHASPSPDSPPEPPRLRAVAGCASPPLLLIPELPLPEPHADTATTRRRPPVGVGGD</sequence>
<dbReference type="EMBL" id="CM000147">
    <property type="protein sequence ID" value="EEE50605.1"/>
    <property type="molecule type" value="Genomic_DNA"/>
</dbReference>
<dbReference type="Proteomes" id="UP000007752">
    <property type="component" value="Chromosome 10"/>
</dbReference>
<dbReference type="AlphaFoldDB" id="B9G7M0"/>
<name>B9G7M0_ORYSJ</name>
<organism evidence="2">
    <name type="scientific">Oryza sativa subsp. japonica</name>
    <name type="common">Rice</name>
    <dbReference type="NCBI Taxonomy" id="39947"/>
    <lineage>
        <taxon>Eukaryota</taxon>
        <taxon>Viridiplantae</taxon>
        <taxon>Streptophyta</taxon>
        <taxon>Embryophyta</taxon>
        <taxon>Tracheophyta</taxon>
        <taxon>Spermatophyta</taxon>
        <taxon>Magnoliopsida</taxon>
        <taxon>Liliopsida</taxon>
        <taxon>Poales</taxon>
        <taxon>Poaceae</taxon>
        <taxon>BOP clade</taxon>
        <taxon>Oryzoideae</taxon>
        <taxon>Oryzeae</taxon>
        <taxon>Oryzinae</taxon>
        <taxon>Oryza</taxon>
        <taxon>Oryza sativa</taxon>
    </lineage>
</organism>
<evidence type="ECO:0000313" key="2">
    <source>
        <dbReference type="EMBL" id="EEE50605.1"/>
    </source>
</evidence>
<reference evidence="2" key="1">
    <citation type="journal article" date="2005" name="PLoS Biol.">
        <title>The genomes of Oryza sativa: a history of duplications.</title>
        <authorList>
            <person name="Yu J."/>
            <person name="Wang J."/>
            <person name="Lin W."/>
            <person name="Li S."/>
            <person name="Li H."/>
            <person name="Zhou J."/>
            <person name="Ni P."/>
            <person name="Dong W."/>
            <person name="Hu S."/>
            <person name="Zeng C."/>
            <person name="Zhang J."/>
            <person name="Zhang Y."/>
            <person name="Li R."/>
            <person name="Xu Z."/>
            <person name="Li S."/>
            <person name="Li X."/>
            <person name="Zheng H."/>
            <person name="Cong L."/>
            <person name="Lin L."/>
            <person name="Yin J."/>
            <person name="Geng J."/>
            <person name="Li G."/>
            <person name="Shi J."/>
            <person name="Liu J."/>
            <person name="Lv H."/>
            <person name="Li J."/>
            <person name="Wang J."/>
            <person name="Deng Y."/>
            <person name="Ran L."/>
            <person name="Shi X."/>
            <person name="Wang X."/>
            <person name="Wu Q."/>
            <person name="Li C."/>
            <person name="Ren X."/>
            <person name="Wang J."/>
            <person name="Wang X."/>
            <person name="Li D."/>
            <person name="Liu D."/>
            <person name="Zhang X."/>
            <person name="Ji Z."/>
            <person name="Zhao W."/>
            <person name="Sun Y."/>
            <person name="Zhang Z."/>
            <person name="Bao J."/>
            <person name="Han Y."/>
            <person name="Dong L."/>
            <person name="Ji J."/>
            <person name="Chen P."/>
            <person name="Wu S."/>
            <person name="Liu J."/>
            <person name="Xiao Y."/>
            <person name="Bu D."/>
            <person name="Tan J."/>
            <person name="Yang L."/>
            <person name="Ye C."/>
            <person name="Zhang J."/>
            <person name="Xu J."/>
            <person name="Zhou Y."/>
            <person name="Yu Y."/>
            <person name="Zhang B."/>
            <person name="Zhuang S."/>
            <person name="Wei H."/>
            <person name="Liu B."/>
            <person name="Lei M."/>
            <person name="Yu H."/>
            <person name="Li Y."/>
            <person name="Xu H."/>
            <person name="Wei S."/>
            <person name="He X."/>
            <person name="Fang L."/>
            <person name="Zhang Z."/>
            <person name="Zhang Y."/>
            <person name="Huang X."/>
            <person name="Su Z."/>
            <person name="Tong W."/>
            <person name="Li J."/>
            <person name="Tong Z."/>
            <person name="Li S."/>
            <person name="Ye J."/>
            <person name="Wang L."/>
            <person name="Fang L."/>
            <person name="Lei T."/>
            <person name="Chen C."/>
            <person name="Chen H."/>
            <person name="Xu Z."/>
            <person name="Li H."/>
            <person name="Huang H."/>
            <person name="Zhang F."/>
            <person name="Xu H."/>
            <person name="Li N."/>
            <person name="Zhao C."/>
            <person name="Li S."/>
            <person name="Dong L."/>
            <person name="Huang Y."/>
            <person name="Li L."/>
            <person name="Xi Y."/>
            <person name="Qi Q."/>
            <person name="Li W."/>
            <person name="Zhang B."/>
            <person name="Hu W."/>
            <person name="Zhang Y."/>
            <person name="Tian X."/>
            <person name="Jiao Y."/>
            <person name="Liang X."/>
            <person name="Jin J."/>
            <person name="Gao L."/>
            <person name="Zheng W."/>
            <person name="Hao B."/>
            <person name="Liu S."/>
            <person name="Wang W."/>
            <person name="Yuan L."/>
            <person name="Cao M."/>
            <person name="McDermott J."/>
            <person name="Samudrala R."/>
            <person name="Wang J."/>
            <person name="Wong G.K."/>
            <person name="Yang H."/>
        </authorList>
    </citation>
    <scope>NUCLEOTIDE SEQUENCE [LARGE SCALE GENOMIC DNA]</scope>
</reference>
<evidence type="ECO:0000256" key="1">
    <source>
        <dbReference type="SAM" id="MobiDB-lite"/>
    </source>
</evidence>
<reference evidence="2" key="2">
    <citation type="submission" date="2008-12" db="EMBL/GenBank/DDBJ databases">
        <title>Improved gene annotation of the rice (Oryza sativa) genomes.</title>
        <authorList>
            <person name="Wang J."/>
            <person name="Li R."/>
            <person name="Fan W."/>
            <person name="Huang Q."/>
            <person name="Zhang J."/>
            <person name="Zhou Y."/>
            <person name="Hu Y."/>
            <person name="Zi S."/>
            <person name="Li J."/>
            <person name="Ni P."/>
            <person name="Zheng H."/>
            <person name="Zhang Y."/>
            <person name="Zhao M."/>
            <person name="Hao Q."/>
            <person name="McDermott J."/>
            <person name="Samudrala R."/>
            <person name="Kristiansen K."/>
            <person name="Wong G.K.-S."/>
        </authorList>
    </citation>
    <scope>NUCLEOTIDE SEQUENCE</scope>
</reference>